<evidence type="ECO:0000259" key="2">
    <source>
        <dbReference type="SMART" id="SM00292"/>
    </source>
</evidence>
<keyword evidence="1" id="KW-0269">Exonuclease</keyword>
<evidence type="ECO:0000259" key="3">
    <source>
        <dbReference type="SMART" id="SM00479"/>
    </source>
</evidence>
<proteinExistence type="predicted"/>
<dbReference type="SUPFAM" id="SSF52113">
    <property type="entry name" value="BRCT domain"/>
    <property type="match status" value="1"/>
</dbReference>
<dbReference type="GO" id="GO:0008408">
    <property type="term" value="F:3'-5' exonuclease activity"/>
    <property type="evidence" value="ECO:0007669"/>
    <property type="project" value="TreeGrafter"/>
</dbReference>
<comment type="caution">
    <text evidence="4">The sequence shown here is derived from an EMBL/GenBank/DDBJ whole genome shotgun (WGS) entry which is preliminary data.</text>
</comment>
<dbReference type="Gene3D" id="3.30.420.10">
    <property type="entry name" value="Ribonuclease H-like superfamily/Ribonuclease H"/>
    <property type="match status" value="1"/>
</dbReference>
<dbReference type="GO" id="GO:0003676">
    <property type="term" value="F:nucleic acid binding"/>
    <property type="evidence" value="ECO:0007669"/>
    <property type="project" value="InterPro"/>
</dbReference>
<keyword evidence="1" id="KW-0378">Hydrolase</keyword>
<dbReference type="FunFam" id="3.30.420.10:FF:000045">
    <property type="entry name" value="3'-5' exonuclease DinG"/>
    <property type="match status" value="1"/>
</dbReference>
<evidence type="ECO:0000313" key="4">
    <source>
        <dbReference type="EMBL" id="GGC74157.1"/>
    </source>
</evidence>
<dbReference type="CDD" id="cd06130">
    <property type="entry name" value="DNA_pol_III_epsilon_like"/>
    <property type="match status" value="1"/>
</dbReference>
<feature type="domain" description="BRCT" evidence="2">
    <location>
        <begin position="220"/>
        <end position="310"/>
    </location>
</feature>
<organism evidence="4 5">
    <name type="scientific">Hoyosella rhizosphaerae</name>
    <dbReference type="NCBI Taxonomy" id="1755582"/>
    <lineage>
        <taxon>Bacteria</taxon>
        <taxon>Bacillati</taxon>
        <taxon>Actinomycetota</taxon>
        <taxon>Actinomycetes</taxon>
        <taxon>Mycobacteriales</taxon>
        <taxon>Hoyosellaceae</taxon>
        <taxon>Hoyosella</taxon>
    </lineage>
</organism>
<dbReference type="Pfam" id="PF00533">
    <property type="entry name" value="BRCT"/>
    <property type="match status" value="1"/>
</dbReference>
<dbReference type="InterPro" id="IPR036397">
    <property type="entry name" value="RNaseH_sf"/>
</dbReference>
<dbReference type="SUPFAM" id="SSF53098">
    <property type="entry name" value="Ribonuclease H-like"/>
    <property type="match status" value="1"/>
</dbReference>
<name>A0A916XII2_9ACTN</name>
<dbReference type="RefSeq" id="WP_188676538.1">
    <property type="nucleotide sequence ID" value="NZ_BMJH01000003.1"/>
</dbReference>
<dbReference type="AlphaFoldDB" id="A0A916XII2"/>
<keyword evidence="1" id="KW-0540">Nuclease</keyword>
<evidence type="ECO:0000313" key="5">
    <source>
        <dbReference type="Proteomes" id="UP000641514"/>
    </source>
</evidence>
<protein>
    <submittedName>
        <fullName evidence="4">DNA polymerase III subunit epsilon</fullName>
    </submittedName>
</protein>
<gene>
    <name evidence="4" type="ORF">GCM10011410_29240</name>
</gene>
<dbReference type="InterPro" id="IPR013520">
    <property type="entry name" value="Ribonucl_H"/>
</dbReference>
<reference evidence="4" key="2">
    <citation type="submission" date="2020-09" db="EMBL/GenBank/DDBJ databases">
        <authorList>
            <person name="Sun Q."/>
            <person name="Zhou Y."/>
        </authorList>
    </citation>
    <scope>NUCLEOTIDE SEQUENCE</scope>
    <source>
        <strain evidence="4">CGMCC 1.15478</strain>
    </source>
</reference>
<feature type="domain" description="Exonuclease" evidence="3">
    <location>
        <begin position="6"/>
        <end position="172"/>
    </location>
</feature>
<dbReference type="SMART" id="SM00292">
    <property type="entry name" value="BRCT"/>
    <property type="match status" value="1"/>
</dbReference>
<evidence type="ECO:0000256" key="1">
    <source>
        <dbReference type="ARBA" id="ARBA00022839"/>
    </source>
</evidence>
<dbReference type="PANTHER" id="PTHR30231:SF42">
    <property type="entry name" value="EXONUCLEASE"/>
    <property type="match status" value="1"/>
</dbReference>
<sequence length="311" mass="33546">MTNGLNFVALDVETANNQRGSICAIGGAIVEDGKLTGTFGTYCKPPEGLDHFSPFNTMIHGITAVTVANEPQFNDVMAEVVQLIGDRTVIAHNAGFDIGALRSACTHGGVTWPEWQYGCTLVWSRRILDLISYRLPIVAESLGIVIENHHDPVADAIASAEIAIKLAERTNSSTIAELTDATTTRLGLMQPGNWRGCETIHSGSSSQPEFAGANPDADPNNPLFGHRFAFTGALSITRQEAWNLAGHAGAIAEKSVTKKTTRLVVGDDFSGESLEEFQTKKANKAFMLRAQGQPIEVLTEQDFYELLAQTE</sequence>
<dbReference type="EMBL" id="BMJH01000003">
    <property type="protein sequence ID" value="GGC74157.1"/>
    <property type="molecule type" value="Genomic_DNA"/>
</dbReference>
<dbReference type="SMART" id="SM00479">
    <property type="entry name" value="EXOIII"/>
    <property type="match status" value="1"/>
</dbReference>
<dbReference type="InterPro" id="IPR001357">
    <property type="entry name" value="BRCT_dom"/>
</dbReference>
<dbReference type="CDD" id="cd17748">
    <property type="entry name" value="BRCT_DNA_ligase_like"/>
    <property type="match status" value="1"/>
</dbReference>
<dbReference type="Gene3D" id="3.40.50.10190">
    <property type="entry name" value="BRCT domain"/>
    <property type="match status" value="1"/>
</dbReference>
<dbReference type="Proteomes" id="UP000641514">
    <property type="component" value="Unassembled WGS sequence"/>
</dbReference>
<dbReference type="PANTHER" id="PTHR30231">
    <property type="entry name" value="DNA POLYMERASE III SUBUNIT EPSILON"/>
    <property type="match status" value="1"/>
</dbReference>
<dbReference type="Pfam" id="PF00929">
    <property type="entry name" value="RNase_T"/>
    <property type="match status" value="1"/>
</dbReference>
<reference evidence="4" key="1">
    <citation type="journal article" date="2014" name="Int. J. Syst. Evol. Microbiol.">
        <title>Complete genome sequence of Corynebacterium casei LMG S-19264T (=DSM 44701T), isolated from a smear-ripened cheese.</title>
        <authorList>
            <consortium name="US DOE Joint Genome Institute (JGI-PGF)"/>
            <person name="Walter F."/>
            <person name="Albersmeier A."/>
            <person name="Kalinowski J."/>
            <person name="Ruckert C."/>
        </authorList>
    </citation>
    <scope>NUCLEOTIDE SEQUENCE</scope>
    <source>
        <strain evidence="4">CGMCC 1.15478</strain>
    </source>
</reference>
<keyword evidence="5" id="KW-1185">Reference proteome</keyword>
<accession>A0A916XII2</accession>
<dbReference type="InterPro" id="IPR036420">
    <property type="entry name" value="BRCT_dom_sf"/>
</dbReference>
<dbReference type="GO" id="GO:0005829">
    <property type="term" value="C:cytosol"/>
    <property type="evidence" value="ECO:0007669"/>
    <property type="project" value="TreeGrafter"/>
</dbReference>
<dbReference type="InterPro" id="IPR012337">
    <property type="entry name" value="RNaseH-like_sf"/>
</dbReference>